<protein>
    <submittedName>
        <fullName evidence="1">5-methylcytosine-specific restriction enzyme subunit McrC</fullName>
    </submittedName>
</protein>
<keyword evidence="2" id="KW-1185">Reference proteome</keyword>
<name>A0A5C5ZWY9_9BACT</name>
<evidence type="ECO:0000313" key="1">
    <source>
        <dbReference type="EMBL" id="TWT91630.1"/>
    </source>
</evidence>
<dbReference type="Proteomes" id="UP000316213">
    <property type="component" value="Unassembled WGS sequence"/>
</dbReference>
<dbReference type="InterPro" id="IPR019292">
    <property type="entry name" value="McrC"/>
</dbReference>
<dbReference type="OrthoDB" id="5366176at2"/>
<dbReference type="AlphaFoldDB" id="A0A5C5ZWY9"/>
<dbReference type="Pfam" id="PF10117">
    <property type="entry name" value="McrBC"/>
    <property type="match status" value="1"/>
</dbReference>
<reference evidence="1 2" key="1">
    <citation type="submission" date="2019-02" db="EMBL/GenBank/DDBJ databases">
        <title>Deep-cultivation of Planctomycetes and their phenomic and genomic characterization uncovers novel biology.</title>
        <authorList>
            <person name="Wiegand S."/>
            <person name="Jogler M."/>
            <person name="Boedeker C."/>
            <person name="Pinto D."/>
            <person name="Vollmers J."/>
            <person name="Rivas-Marin E."/>
            <person name="Kohn T."/>
            <person name="Peeters S.H."/>
            <person name="Heuer A."/>
            <person name="Rast P."/>
            <person name="Oberbeckmann S."/>
            <person name="Bunk B."/>
            <person name="Jeske O."/>
            <person name="Meyerdierks A."/>
            <person name="Storesund J.E."/>
            <person name="Kallscheuer N."/>
            <person name="Luecker S."/>
            <person name="Lage O.M."/>
            <person name="Pohl T."/>
            <person name="Merkel B.J."/>
            <person name="Hornburger P."/>
            <person name="Mueller R.-W."/>
            <person name="Bruemmer F."/>
            <person name="Labrenz M."/>
            <person name="Spormann A.M."/>
            <person name="Op Den Camp H."/>
            <person name="Overmann J."/>
            <person name="Amann R."/>
            <person name="Jetten M.S.M."/>
            <person name="Mascher T."/>
            <person name="Medema M.H."/>
            <person name="Devos D.P."/>
            <person name="Kaster A.-K."/>
            <person name="Ovreas L."/>
            <person name="Rohde M."/>
            <person name="Galperin M.Y."/>
            <person name="Jogler C."/>
        </authorList>
    </citation>
    <scope>NUCLEOTIDE SEQUENCE [LARGE SCALE GENOMIC DNA]</scope>
    <source>
        <strain evidence="1 2">Pla100</strain>
    </source>
</reference>
<dbReference type="PANTHER" id="PTHR38733">
    <property type="entry name" value="PROTEIN MCRC"/>
    <property type="match status" value="1"/>
</dbReference>
<dbReference type="EMBL" id="SJPM01000014">
    <property type="protein sequence ID" value="TWT91630.1"/>
    <property type="molecule type" value="Genomic_DNA"/>
</dbReference>
<dbReference type="RefSeq" id="WP_146581027.1">
    <property type="nucleotide sequence ID" value="NZ_SJPM01000014.1"/>
</dbReference>
<evidence type="ECO:0000313" key="2">
    <source>
        <dbReference type="Proteomes" id="UP000316213"/>
    </source>
</evidence>
<organism evidence="1 2">
    <name type="scientific">Neorhodopirellula pilleata</name>
    <dbReference type="NCBI Taxonomy" id="2714738"/>
    <lineage>
        <taxon>Bacteria</taxon>
        <taxon>Pseudomonadati</taxon>
        <taxon>Planctomycetota</taxon>
        <taxon>Planctomycetia</taxon>
        <taxon>Pirellulales</taxon>
        <taxon>Pirellulaceae</taxon>
        <taxon>Neorhodopirellula</taxon>
    </lineage>
</organism>
<comment type="caution">
    <text evidence="1">The sequence shown here is derived from an EMBL/GenBank/DDBJ whole genome shotgun (WGS) entry which is preliminary data.</text>
</comment>
<gene>
    <name evidence="1" type="ORF">Pla100_50210</name>
</gene>
<dbReference type="PANTHER" id="PTHR38733:SF1">
    <property type="entry name" value="TYPE IV METHYL-DIRECTED RESTRICTION ENZYME ECOKMCRBC"/>
    <property type="match status" value="1"/>
</dbReference>
<sequence length="454" mass="51463">MARQARAIEITTTDLSSIGRLTDEEDRWIRELAHISDTGRLTISLSGNKQIDPEPLLRFDTVTNCWWTGRFVGEVQFKGGTLRISPRFGDVQLSRWLSRIWGVQLIDSKGAYSQSRLWIWHLIARLWESRLVAAAKHGLPTRRIDEAHIGQAIRGRLDIRGTVKQLSSGRHQLVSRSRERWIDQPIASVLLRAWKRLQIELAGSQRPIRWLSPQADDLISRLRLHSGVRSDTSTERKPIGIRYTPITESYRQVVDLSLSILAGQGITSTSRGQRDVMGALVDMAEVWELYIYHLLRTGLPDLRLRHTGRDQVNEGHLFHSSVDQTSVGGLKPDILAYRRYENTLLGVIDAKYKLTTPSEQRPNGLLREDLYQINAYVTAFSNNASCISGALVYPSPSEAFDRLSDANPYFSATSSASVYFVGLGTEEESQHQVRYTAEEQRFLATIRRMLVPAC</sequence>
<proteinExistence type="predicted"/>
<accession>A0A5C5ZWY9</accession>